<evidence type="ECO:0008006" key="4">
    <source>
        <dbReference type="Google" id="ProtNLM"/>
    </source>
</evidence>
<organism evidence="2 3">
    <name type="scientific">Nephila pilipes</name>
    <name type="common">Giant wood spider</name>
    <name type="synonym">Nephila maculata</name>
    <dbReference type="NCBI Taxonomy" id="299642"/>
    <lineage>
        <taxon>Eukaryota</taxon>
        <taxon>Metazoa</taxon>
        <taxon>Ecdysozoa</taxon>
        <taxon>Arthropoda</taxon>
        <taxon>Chelicerata</taxon>
        <taxon>Arachnida</taxon>
        <taxon>Araneae</taxon>
        <taxon>Araneomorphae</taxon>
        <taxon>Entelegynae</taxon>
        <taxon>Araneoidea</taxon>
        <taxon>Nephilidae</taxon>
        <taxon>Nephila</taxon>
    </lineage>
</organism>
<dbReference type="OrthoDB" id="6442872at2759"/>
<sequence length="89" mass="9998">MKAALLLNILLLMVPVLETSSISSRSRTKIYALSNFQLPTATKMANFELVKSNPGRCPEGYIYDSKTNKCRWLICPDGSTKRDKICVEN</sequence>
<protein>
    <recommendedName>
        <fullName evidence="4">Spider venom protein</fullName>
    </recommendedName>
</protein>
<comment type="caution">
    <text evidence="2">The sequence shown here is derived from an EMBL/GenBank/DDBJ whole genome shotgun (WGS) entry which is preliminary data.</text>
</comment>
<feature type="signal peptide" evidence="1">
    <location>
        <begin position="1"/>
        <end position="19"/>
    </location>
</feature>
<dbReference type="Proteomes" id="UP000887013">
    <property type="component" value="Unassembled WGS sequence"/>
</dbReference>
<feature type="chain" id="PRO_5036493026" description="Spider venom protein" evidence="1">
    <location>
        <begin position="20"/>
        <end position="89"/>
    </location>
</feature>
<name>A0A8X6PTY8_NEPPI</name>
<evidence type="ECO:0000313" key="3">
    <source>
        <dbReference type="Proteomes" id="UP000887013"/>
    </source>
</evidence>
<dbReference type="EMBL" id="BMAW01120428">
    <property type="protein sequence ID" value="GFT89291.1"/>
    <property type="molecule type" value="Genomic_DNA"/>
</dbReference>
<accession>A0A8X6PTY8</accession>
<evidence type="ECO:0000313" key="2">
    <source>
        <dbReference type="EMBL" id="GFT89291.1"/>
    </source>
</evidence>
<reference evidence="2" key="1">
    <citation type="submission" date="2020-08" db="EMBL/GenBank/DDBJ databases">
        <title>Multicomponent nature underlies the extraordinary mechanical properties of spider dragline silk.</title>
        <authorList>
            <person name="Kono N."/>
            <person name="Nakamura H."/>
            <person name="Mori M."/>
            <person name="Yoshida Y."/>
            <person name="Ohtoshi R."/>
            <person name="Malay A.D."/>
            <person name="Moran D.A.P."/>
            <person name="Tomita M."/>
            <person name="Numata K."/>
            <person name="Arakawa K."/>
        </authorList>
    </citation>
    <scope>NUCLEOTIDE SEQUENCE</scope>
</reference>
<proteinExistence type="predicted"/>
<gene>
    <name evidence="2" type="ORF">NPIL_529611</name>
</gene>
<keyword evidence="1" id="KW-0732">Signal</keyword>
<keyword evidence="3" id="KW-1185">Reference proteome</keyword>
<dbReference type="AlphaFoldDB" id="A0A8X6PTY8"/>
<evidence type="ECO:0000256" key="1">
    <source>
        <dbReference type="SAM" id="SignalP"/>
    </source>
</evidence>